<dbReference type="InterPro" id="IPR036188">
    <property type="entry name" value="FAD/NAD-bd_sf"/>
</dbReference>
<dbReference type="Gene3D" id="3.30.390.30">
    <property type="match status" value="1"/>
</dbReference>
<dbReference type="PANTHER" id="PTHR43557:SF2">
    <property type="entry name" value="RIESKE DOMAIN-CONTAINING PROTEIN-RELATED"/>
    <property type="match status" value="1"/>
</dbReference>
<keyword evidence="2" id="KW-0285">Flavoprotein</keyword>
<dbReference type="InterPro" id="IPR028202">
    <property type="entry name" value="Reductase_C"/>
</dbReference>
<dbReference type="PANTHER" id="PTHR43557">
    <property type="entry name" value="APOPTOSIS-INDUCING FACTOR 1"/>
    <property type="match status" value="1"/>
</dbReference>
<dbReference type="InterPro" id="IPR016156">
    <property type="entry name" value="FAD/NAD-linked_Rdtase_dimer_sf"/>
</dbReference>
<organism evidence="7 8">
    <name type="scientific">Thiomicrorhabdus xiamenensis</name>
    <dbReference type="NCBI Taxonomy" id="2739063"/>
    <lineage>
        <taxon>Bacteria</taxon>
        <taxon>Pseudomonadati</taxon>
        <taxon>Pseudomonadota</taxon>
        <taxon>Gammaproteobacteria</taxon>
        <taxon>Thiotrichales</taxon>
        <taxon>Piscirickettsiaceae</taxon>
        <taxon>Thiomicrorhabdus</taxon>
    </lineage>
</organism>
<comment type="cofactor">
    <cofactor evidence="1">
        <name>FAD</name>
        <dbReference type="ChEBI" id="CHEBI:57692"/>
    </cofactor>
</comment>
<dbReference type="PRINTS" id="PR00411">
    <property type="entry name" value="PNDRDTASEI"/>
</dbReference>
<reference evidence="7 8" key="1">
    <citation type="submission" date="2020-05" db="EMBL/GenBank/DDBJ databases">
        <title>Thiomicrorhabdus sediminis sp.nov. and Thiomicrorhabdus xiamenensis sp.nov., novel sulfur-oxidizing bacteria isolated from coastal sediment.</title>
        <authorList>
            <person name="Liu X."/>
        </authorList>
    </citation>
    <scope>NUCLEOTIDE SEQUENCE [LARGE SCALE GENOMIC DNA]</scope>
    <source>
        <strain evidence="7 8">G2</strain>
    </source>
</reference>
<dbReference type="Proteomes" id="UP000504724">
    <property type="component" value="Chromosome"/>
</dbReference>
<evidence type="ECO:0000313" key="7">
    <source>
        <dbReference type="EMBL" id="QKI88949.1"/>
    </source>
</evidence>
<keyword evidence="4" id="KW-0560">Oxidoreductase</keyword>
<feature type="domain" description="Reductase C-terminal" evidence="6">
    <location>
        <begin position="321"/>
        <end position="401"/>
    </location>
</feature>
<dbReference type="KEGG" id="txa:HQN79_04875"/>
<gene>
    <name evidence="7" type="ORF">HQN79_04875</name>
</gene>
<dbReference type="InterPro" id="IPR023753">
    <property type="entry name" value="FAD/NAD-binding_dom"/>
</dbReference>
<dbReference type="InterPro" id="IPR050446">
    <property type="entry name" value="FAD-oxidoreductase/Apoptosis"/>
</dbReference>
<evidence type="ECO:0000259" key="6">
    <source>
        <dbReference type="Pfam" id="PF14759"/>
    </source>
</evidence>
<accession>A0A7D4NK57</accession>
<evidence type="ECO:0000256" key="4">
    <source>
        <dbReference type="ARBA" id="ARBA00023002"/>
    </source>
</evidence>
<dbReference type="AlphaFoldDB" id="A0A7D4NK57"/>
<dbReference type="GO" id="GO:0016651">
    <property type="term" value="F:oxidoreductase activity, acting on NAD(P)H"/>
    <property type="evidence" value="ECO:0007669"/>
    <property type="project" value="TreeGrafter"/>
</dbReference>
<feature type="domain" description="FAD/NAD(P)-binding" evidence="5">
    <location>
        <begin position="6"/>
        <end position="302"/>
    </location>
</feature>
<keyword evidence="8" id="KW-1185">Reference proteome</keyword>
<evidence type="ECO:0000313" key="8">
    <source>
        <dbReference type="Proteomes" id="UP000504724"/>
    </source>
</evidence>
<dbReference type="SUPFAM" id="SSF55424">
    <property type="entry name" value="FAD/NAD-linked reductases, dimerisation (C-terminal) domain"/>
    <property type="match status" value="1"/>
</dbReference>
<evidence type="ECO:0000256" key="3">
    <source>
        <dbReference type="ARBA" id="ARBA00022827"/>
    </source>
</evidence>
<dbReference type="RefSeq" id="WP_173284614.1">
    <property type="nucleotide sequence ID" value="NZ_CP054020.1"/>
</dbReference>
<evidence type="ECO:0000259" key="5">
    <source>
        <dbReference type="Pfam" id="PF07992"/>
    </source>
</evidence>
<dbReference type="Pfam" id="PF07992">
    <property type="entry name" value="Pyr_redox_2"/>
    <property type="match status" value="1"/>
</dbReference>
<keyword evidence="3" id="KW-0274">FAD</keyword>
<dbReference type="Gene3D" id="3.50.50.60">
    <property type="entry name" value="FAD/NAD(P)-binding domain"/>
    <property type="match status" value="2"/>
</dbReference>
<dbReference type="PRINTS" id="PR00368">
    <property type="entry name" value="FADPNR"/>
</dbReference>
<evidence type="ECO:0000256" key="2">
    <source>
        <dbReference type="ARBA" id="ARBA00022630"/>
    </source>
</evidence>
<proteinExistence type="predicted"/>
<evidence type="ECO:0000256" key="1">
    <source>
        <dbReference type="ARBA" id="ARBA00001974"/>
    </source>
</evidence>
<dbReference type="Pfam" id="PF14759">
    <property type="entry name" value="Reductase_C"/>
    <property type="match status" value="1"/>
</dbReference>
<sequence length="409" mass="43595">MSDAGVVIVGAGLAGATVATGLAQAGYPGTITLIGEEAYAPYQRPPLSKGVINGEIGVDALLVKPESYYAQKQIQLIKGCRVQSIQAEECRVRLDDGEQLSYSSLVLSTGSRPRDLPIKGVGLKHVFSLRGIDDAQAIKDALPEKGRLVIVGAGYVGLELAASCVKQGLDVTVLERAGRVMERSASPQVSEYYQSMHEAAGVKVVCNVNVSALQGEHQVTAVEAEDGLIWPADVVVIGIGAVANTELAQKAGLKCDDGIVIDDQCRSSHANIFAAGDCTRQIHALLQTSLRLESVQNATAQARMIVAHIMNKPAPRSEVPWFWSDQFDVRLQIAGIVRPDYSPVVRGDPASGSFTVLHMMGGRLQALEAINSPMDFTLGKRLIGEQLPVNPDSLIDESIPLYPPPAMPK</sequence>
<dbReference type="GO" id="GO:0005737">
    <property type="term" value="C:cytoplasm"/>
    <property type="evidence" value="ECO:0007669"/>
    <property type="project" value="TreeGrafter"/>
</dbReference>
<name>A0A7D4NK57_9GAMM</name>
<protein>
    <submittedName>
        <fullName evidence="7">FAD-dependent oxidoreductase</fullName>
    </submittedName>
</protein>
<dbReference type="SUPFAM" id="SSF51905">
    <property type="entry name" value="FAD/NAD(P)-binding domain"/>
    <property type="match status" value="1"/>
</dbReference>
<dbReference type="EMBL" id="CP054020">
    <property type="protein sequence ID" value="QKI88949.1"/>
    <property type="molecule type" value="Genomic_DNA"/>
</dbReference>